<dbReference type="EMBL" id="PKPP01002642">
    <property type="protein sequence ID" value="PWA73980.1"/>
    <property type="molecule type" value="Genomic_DNA"/>
</dbReference>
<comment type="caution">
    <text evidence="2">The sequence shown here is derived from an EMBL/GenBank/DDBJ whole genome shotgun (WGS) entry which is preliminary data.</text>
</comment>
<organism evidence="2 3">
    <name type="scientific">Artemisia annua</name>
    <name type="common">Sweet wormwood</name>
    <dbReference type="NCBI Taxonomy" id="35608"/>
    <lineage>
        <taxon>Eukaryota</taxon>
        <taxon>Viridiplantae</taxon>
        <taxon>Streptophyta</taxon>
        <taxon>Embryophyta</taxon>
        <taxon>Tracheophyta</taxon>
        <taxon>Spermatophyta</taxon>
        <taxon>Magnoliopsida</taxon>
        <taxon>eudicotyledons</taxon>
        <taxon>Gunneridae</taxon>
        <taxon>Pentapetalae</taxon>
        <taxon>asterids</taxon>
        <taxon>campanulids</taxon>
        <taxon>Asterales</taxon>
        <taxon>Asteraceae</taxon>
        <taxon>Asteroideae</taxon>
        <taxon>Anthemideae</taxon>
        <taxon>Artemisiinae</taxon>
        <taxon>Artemisia</taxon>
    </lineage>
</organism>
<evidence type="ECO:0000313" key="2">
    <source>
        <dbReference type="EMBL" id="PWA73980.1"/>
    </source>
</evidence>
<keyword evidence="3" id="KW-1185">Reference proteome</keyword>
<protein>
    <submittedName>
        <fullName evidence="2">Uncharacterized protein</fullName>
    </submittedName>
</protein>
<dbReference type="AlphaFoldDB" id="A0A2U1NKJ4"/>
<name>A0A2U1NKJ4_ARTAN</name>
<feature type="region of interest" description="Disordered" evidence="1">
    <location>
        <begin position="1"/>
        <end position="32"/>
    </location>
</feature>
<evidence type="ECO:0000256" key="1">
    <source>
        <dbReference type="SAM" id="MobiDB-lite"/>
    </source>
</evidence>
<reference evidence="2 3" key="1">
    <citation type="journal article" date="2018" name="Mol. Plant">
        <title>The genome of Artemisia annua provides insight into the evolution of Asteraceae family and artemisinin biosynthesis.</title>
        <authorList>
            <person name="Shen Q."/>
            <person name="Zhang L."/>
            <person name="Liao Z."/>
            <person name="Wang S."/>
            <person name="Yan T."/>
            <person name="Shi P."/>
            <person name="Liu M."/>
            <person name="Fu X."/>
            <person name="Pan Q."/>
            <person name="Wang Y."/>
            <person name="Lv Z."/>
            <person name="Lu X."/>
            <person name="Zhang F."/>
            <person name="Jiang W."/>
            <person name="Ma Y."/>
            <person name="Chen M."/>
            <person name="Hao X."/>
            <person name="Li L."/>
            <person name="Tang Y."/>
            <person name="Lv G."/>
            <person name="Zhou Y."/>
            <person name="Sun X."/>
            <person name="Brodelius P.E."/>
            <person name="Rose J.K.C."/>
            <person name="Tang K."/>
        </authorList>
    </citation>
    <scope>NUCLEOTIDE SEQUENCE [LARGE SCALE GENOMIC DNA]</scope>
    <source>
        <strain evidence="3">cv. Huhao1</strain>
        <tissue evidence="2">Leaf</tissue>
    </source>
</reference>
<sequence>MARHLPQNKHPPTTTTQTHSLHPEHSHHRHHPHVEAAAALGRRQQALGRRHHTLVVLVLRLIKRGNISRSDGGVHGVFPFCVFPPTTSNRDVPEHAAMGPVSAASTAKVTWLRCVVVVIVAKLSVF</sequence>
<proteinExistence type="predicted"/>
<gene>
    <name evidence="2" type="ORF">CTI12_AA255850</name>
</gene>
<evidence type="ECO:0000313" key="3">
    <source>
        <dbReference type="Proteomes" id="UP000245207"/>
    </source>
</evidence>
<accession>A0A2U1NKJ4</accession>
<dbReference type="Proteomes" id="UP000245207">
    <property type="component" value="Unassembled WGS sequence"/>
</dbReference>